<dbReference type="GO" id="GO:0006753">
    <property type="term" value="P:nucleoside phosphate metabolic process"/>
    <property type="evidence" value="ECO:0007669"/>
    <property type="project" value="TreeGrafter"/>
</dbReference>
<dbReference type="Proteomes" id="UP000586918">
    <property type="component" value="Unassembled WGS sequence"/>
</dbReference>
<keyword evidence="1 3" id="KW-0378">Hydrolase</keyword>
<sequence length="199" mass="22013">MTAYEVRDSRVAHEGRRIRVRLDEIVLPDGSTITREIVERENSVAVVALDDRRQIVLVHHYRQPVGGLLWELPAGLCDEEGEPPEQTARRELAEETGVRAEAWSTLVDLHLSPGVSTEAARVYLAEDLTIGPRAGEAHGEEAFLTTRWLPLEEAETWVLDGRITNALAVGGILAAARYVRAGTHPPRPADAPWPQPEKP</sequence>
<feature type="domain" description="Nudix hydrolase" evidence="2">
    <location>
        <begin position="39"/>
        <end position="171"/>
    </location>
</feature>
<reference evidence="3 4" key="1">
    <citation type="submission" date="2020-04" db="EMBL/GenBank/DDBJ databases">
        <authorList>
            <person name="Klaysubun C."/>
            <person name="Duangmal K."/>
            <person name="Lipun K."/>
        </authorList>
    </citation>
    <scope>NUCLEOTIDE SEQUENCE [LARGE SCALE GENOMIC DNA]</scope>
    <source>
        <strain evidence="3 4">DSM 45300</strain>
    </source>
</reference>
<comment type="caution">
    <text evidence="3">The sequence shown here is derived from an EMBL/GenBank/DDBJ whole genome shotgun (WGS) entry which is preliminary data.</text>
</comment>
<protein>
    <submittedName>
        <fullName evidence="3">NUDIX hydrolase</fullName>
    </submittedName>
</protein>
<dbReference type="Gene3D" id="3.90.79.10">
    <property type="entry name" value="Nucleoside Triphosphate Pyrophosphohydrolase"/>
    <property type="match status" value="1"/>
</dbReference>
<dbReference type="InterPro" id="IPR000086">
    <property type="entry name" value="NUDIX_hydrolase_dom"/>
</dbReference>
<dbReference type="Pfam" id="PF00293">
    <property type="entry name" value="NUDIX"/>
    <property type="match status" value="1"/>
</dbReference>
<evidence type="ECO:0000256" key="1">
    <source>
        <dbReference type="ARBA" id="ARBA00022801"/>
    </source>
</evidence>
<gene>
    <name evidence="3" type="ORF">HF519_22985</name>
</gene>
<name>A0A848DPS5_9PSEU</name>
<dbReference type="AlphaFoldDB" id="A0A848DPS5"/>
<dbReference type="GO" id="GO:0019693">
    <property type="term" value="P:ribose phosphate metabolic process"/>
    <property type="evidence" value="ECO:0007669"/>
    <property type="project" value="TreeGrafter"/>
</dbReference>
<dbReference type="GO" id="GO:0016787">
    <property type="term" value="F:hydrolase activity"/>
    <property type="evidence" value="ECO:0007669"/>
    <property type="project" value="UniProtKB-KW"/>
</dbReference>
<dbReference type="PROSITE" id="PS51462">
    <property type="entry name" value="NUDIX"/>
    <property type="match status" value="1"/>
</dbReference>
<dbReference type="SUPFAM" id="SSF55811">
    <property type="entry name" value="Nudix"/>
    <property type="match status" value="1"/>
</dbReference>
<dbReference type="PANTHER" id="PTHR11839:SF31">
    <property type="entry name" value="ADP-RIBOSE PYROPHOSPHATASE"/>
    <property type="match status" value="1"/>
</dbReference>
<evidence type="ECO:0000313" key="3">
    <source>
        <dbReference type="EMBL" id="NMH94391.1"/>
    </source>
</evidence>
<evidence type="ECO:0000259" key="2">
    <source>
        <dbReference type="PROSITE" id="PS51462"/>
    </source>
</evidence>
<organism evidence="3 4">
    <name type="scientific">Pseudonocardia bannensis</name>
    <dbReference type="NCBI Taxonomy" id="630973"/>
    <lineage>
        <taxon>Bacteria</taxon>
        <taxon>Bacillati</taxon>
        <taxon>Actinomycetota</taxon>
        <taxon>Actinomycetes</taxon>
        <taxon>Pseudonocardiales</taxon>
        <taxon>Pseudonocardiaceae</taxon>
        <taxon>Pseudonocardia</taxon>
    </lineage>
</organism>
<dbReference type="GO" id="GO:0005829">
    <property type="term" value="C:cytosol"/>
    <property type="evidence" value="ECO:0007669"/>
    <property type="project" value="TreeGrafter"/>
</dbReference>
<dbReference type="RefSeq" id="WP_169415078.1">
    <property type="nucleotide sequence ID" value="NZ_JAAXKZ010000108.1"/>
</dbReference>
<dbReference type="EMBL" id="JAAXKZ010000108">
    <property type="protein sequence ID" value="NMH94391.1"/>
    <property type="molecule type" value="Genomic_DNA"/>
</dbReference>
<keyword evidence="4" id="KW-1185">Reference proteome</keyword>
<dbReference type="PANTHER" id="PTHR11839">
    <property type="entry name" value="UDP/ADP-SUGAR PYROPHOSPHATASE"/>
    <property type="match status" value="1"/>
</dbReference>
<proteinExistence type="predicted"/>
<accession>A0A848DPS5</accession>
<dbReference type="InterPro" id="IPR015797">
    <property type="entry name" value="NUDIX_hydrolase-like_dom_sf"/>
</dbReference>
<evidence type="ECO:0000313" key="4">
    <source>
        <dbReference type="Proteomes" id="UP000586918"/>
    </source>
</evidence>